<evidence type="ECO:0000256" key="1">
    <source>
        <dbReference type="SAM" id="MobiDB-lite"/>
    </source>
</evidence>
<gene>
    <name evidence="2" type="primary">pccX</name>
    <name evidence="2" type="ordered locus">Nmlp_3308</name>
</gene>
<evidence type="ECO:0000313" key="3">
    <source>
        <dbReference type="Proteomes" id="UP000011867"/>
    </source>
</evidence>
<dbReference type="STRING" id="268739.Nmlp_3308"/>
<dbReference type="OrthoDB" id="214756at2157"/>
<dbReference type="AlphaFoldDB" id="M1XLB9"/>
<dbReference type="RefSeq" id="WP_015410182.1">
    <property type="nucleotide sequence ID" value="NC_020388.1"/>
</dbReference>
<dbReference type="Pfam" id="PF26062">
    <property type="entry name" value="DUF8022"/>
    <property type="match status" value="1"/>
</dbReference>
<dbReference type="EC" id="6.4.1.3" evidence="2"/>
<dbReference type="InterPro" id="IPR058335">
    <property type="entry name" value="PccX"/>
</dbReference>
<feature type="compositionally biased region" description="Low complexity" evidence="1">
    <location>
        <begin position="33"/>
        <end position="42"/>
    </location>
</feature>
<dbReference type="EMBL" id="HF582854">
    <property type="protein sequence ID" value="CCQ37439.1"/>
    <property type="molecule type" value="Genomic_DNA"/>
</dbReference>
<sequence length="83" mass="8704">MATDMDIRIPDDADASEAAAITAVLRTLAAEAKAQASAGGSADPSRDPWEFTGRVEGLQSRRVRAPSGAPTDDWSAAGRTDRF</sequence>
<dbReference type="Proteomes" id="UP000011867">
    <property type="component" value="Chromosome"/>
</dbReference>
<dbReference type="KEGG" id="nmo:Nmlp_3308"/>
<dbReference type="GO" id="GO:0004658">
    <property type="term" value="F:propionyl-CoA carboxylase activity"/>
    <property type="evidence" value="ECO:0007669"/>
    <property type="project" value="UniProtKB-EC"/>
</dbReference>
<dbReference type="HOGENOM" id="CLU_164493_1_0_2"/>
<proteinExistence type="predicted"/>
<name>M1XLB9_NATM8</name>
<keyword evidence="2" id="KW-0436">Ligase</keyword>
<accession>M1XLB9</accession>
<protein>
    <submittedName>
        <fullName evidence="2">Propionyl-CoA carboxylase small subunit</fullName>
        <ecNumber evidence="2">6.4.1.3</ecNumber>
    </submittedName>
</protein>
<reference evidence="2 3" key="1">
    <citation type="journal article" date="2013" name="Genome Announc.">
        <title>Genome of the haloarchaeon Natronomonas moolapensis, a neutrophilic member of a previously haloalkaliphilic genus.</title>
        <authorList>
            <person name="Dyall-Smith M.L."/>
            <person name="Pfeiffer F."/>
            <person name="Oberwinkler T."/>
            <person name="Klee K."/>
            <person name="Rampp M."/>
            <person name="Palm P."/>
            <person name="Gross K."/>
            <person name="Schuster S.C."/>
            <person name="Oesterhelt D."/>
        </authorList>
    </citation>
    <scope>NUCLEOTIDE SEQUENCE [LARGE SCALE GENOMIC DNA]</scope>
    <source>
        <strain evidence="3">DSM 18674 / JCM 14361 / 8.8.11</strain>
    </source>
</reference>
<keyword evidence="3" id="KW-1185">Reference proteome</keyword>
<dbReference type="GeneID" id="14652902"/>
<feature type="region of interest" description="Disordered" evidence="1">
    <location>
        <begin position="33"/>
        <end position="83"/>
    </location>
</feature>
<evidence type="ECO:0000313" key="2">
    <source>
        <dbReference type="EMBL" id="CCQ37439.1"/>
    </source>
</evidence>
<dbReference type="eggNOG" id="arCOG04544">
    <property type="taxonomic scope" value="Archaea"/>
</dbReference>
<organism evidence="2 3">
    <name type="scientific">Natronomonas moolapensis (strain DSM 18674 / CECT 7526 / JCM 14361 / 8.8.11)</name>
    <dbReference type="NCBI Taxonomy" id="268739"/>
    <lineage>
        <taxon>Archaea</taxon>
        <taxon>Methanobacteriati</taxon>
        <taxon>Methanobacteriota</taxon>
        <taxon>Stenosarchaea group</taxon>
        <taxon>Halobacteria</taxon>
        <taxon>Halobacteriales</taxon>
        <taxon>Natronomonadaceae</taxon>
        <taxon>Natronomonas</taxon>
    </lineage>
</organism>